<keyword evidence="4 5" id="KW-0460">Magnesium</keyword>
<dbReference type="GO" id="GO:0046872">
    <property type="term" value="F:metal ion binding"/>
    <property type="evidence" value="ECO:0007669"/>
    <property type="project" value="UniProtKB-KW"/>
</dbReference>
<gene>
    <name evidence="7" type="ORF">HYC85_030588</name>
</gene>
<keyword evidence="3" id="KW-0378">Hydrolase</keyword>
<dbReference type="GO" id="GO:0005634">
    <property type="term" value="C:nucleus"/>
    <property type="evidence" value="ECO:0007669"/>
    <property type="project" value="TreeGrafter"/>
</dbReference>
<evidence type="ECO:0000259" key="6">
    <source>
        <dbReference type="Pfam" id="PF03372"/>
    </source>
</evidence>
<dbReference type="Gene3D" id="3.60.10.10">
    <property type="entry name" value="Endonuclease/exonuclease/phosphatase"/>
    <property type="match status" value="1"/>
</dbReference>
<feature type="domain" description="Endonuclease/exonuclease/phosphatase" evidence="6">
    <location>
        <begin position="16"/>
        <end position="93"/>
    </location>
</feature>
<evidence type="ECO:0000256" key="5">
    <source>
        <dbReference type="PIRSR" id="PIRSR604808-2"/>
    </source>
</evidence>
<accession>A0A7J7G1R8</accession>
<comment type="cofactor">
    <cofactor evidence="5">
        <name>Mg(2+)</name>
        <dbReference type="ChEBI" id="CHEBI:18420"/>
    </cofactor>
    <cofactor evidence="5">
        <name>Mn(2+)</name>
        <dbReference type="ChEBI" id="CHEBI:29035"/>
    </cofactor>
    <text evidence="5">Probably binds two magnesium or manganese ions per subunit.</text>
</comment>
<dbReference type="PANTHER" id="PTHR22748:SF4">
    <property type="entry name" value="DNA-(APURINIC OR APYRIMIDINIC SITE) ENDONUCLEASE 2"/>
    <property type="match status" value="1"/>
</dbReference>
<proteinExistence type="inferred from homology"/>
<dbReference type="InterPro" id="IPR036691">
    <property type="entry name" value="Endo/exonu/phosph_ase_sf"/>
</dbReference>
<dbReference type="InterPro" id="IPR004808">
    <property type="entry name" value="AP_endonuc_1"/>
</dbReference>
<feature type="binding site" evidence="5">
    <location>
        <position position="48"/>
    </location>
    <ligand>
        <name>Mg(2+)</name>
        <dbReference type="ChEBI" id="CHEBI:18420"/>
        <label>1</label>
    </ligand>
</feature>
<keyword evidence="5" id="KW-0464">Manganese</keyword>
<reference evidence="8" key="1">
    <citation type="journal article" date="2020" name="Nat. Commun.">
        <title>Genome assembly of wild tea tree DASZ reveals pedigree and selection history of tea varieties.</title>
        <authorList>
            <person name="Zhang W."/>
            <person name="Zhang Y."/>
            <person name="Qiu H."/>
            <person name="Guo Y."/>
            <person name="Wan H."/>
            <person name="Zhang X."/>
            <person name="Scossa F."/>
            <person name="Alseekh S."/>
            <person name="Zhang Q."/>
            <person name="Wang P."/>
            <person name="Xu L."/>
            <person name="Schmidt M.H."/>
            <person name="Jia X."/>
            <person name="Li D."/>
            <person name="Zhu A."/>
            <person name="Guo F."/>
            <person name="Chen W."/>
            <person name="Ni D."/>
            <person name="Usadel B."/>
            <person name="Fernie A.R."/>
            <person name="Wen W."/>
        </authorList>
    </citation>
    <scope>NUCLEOTIDE SEQUENCE [LARGE SCALE GENOMIC DNA]</scope>
    <source>
        <strain evidence="8">cv. G240</strain>
    </source>
</reference>
<evidence type="ECO:0000313" key="8">
    <source>
        <dbReference type="Proteomes" id="UP000593564"/>
    </source>
</evidence>
<evidence type="ECO:0000256" key="4">
    <source>
        <dbReference type="ARBA" id="ARBA00022842"/>
    </source>
</evidence>
<dbReference type="EMBL" id="JACBKZ010000014">
    <property type="protein sequence ID" value="KAF5934417.1"/>
    <property type="molecule type" value="Genomic_DNA"/>
</dbReference>
<comment type="caution">
    <text evidence="7">The sequence shown here is derived from an EMBL/GenBank/DDBJ whole genome shotgun (WGS) entry which is preliminary data.</text>
</comment>
<dbReference type="AlphaFoldDB" id="A0A7J7G1R8"/>
<dbReference type="GO" id="GO:0003906">
    <property type="term" value="F:DNA-(apurinic or apyrimidinic site) endonuclease activity"/>
    <property type="evidence" value="ECO:0007669"/>
    <property type="project" value="TreeGrafter"/>
</dbReference>
<keyword evidence="2 5" id="KW-0479">Metal-binding</keyword>
<dbReference type="Proteomes" id="UP000593564">
    <property type="component" value="Unassembled WGS sequence"/>
</dbReference>
<dbReference type="PANTHER" id="PTHR22748">
    <property type="entry name" value="AP ENDONUCLEASE"/>
    <property type="match status" value="1"/>
</dbReference>
<evidence type="ECO:0000256" key="3">
    <source>
        <dbReference type="ARBA" id="ARBA00022801"/>
    </source>
</evidence>
<evidence type="ECO:0000256" key="2">
    <source>
        <dbReference type="ARBA" id="ARBA00022723"/>
    </source>
</evidence>
<dbReference type="Pfam" id="PF03372">
    <property type="entry name" value="Exo_endo_phos"/>
    <property type="match status" value="1"/>
</dbReference>
<evidence type="ECO:0000313" key="7">
    <source>
        <dbReference type="EMBL" id="KAF5934417.1"/>
    </source>
</evidence>
<dbReference type="GO" id="GO:0008311">
    <property type="term" value="F:double-stranded DNA 3'-5' DNA exonuclease activity"/>
    <property type="evidence" value="ECO:0007669"/>
    <property type="project" value="TreeGrafter"/>
</dbReference>
<dbReference type="InterPro" id="IPR005135">
    <property type="entry name" value="Endo/exonuclease/phosphatase"/>
</dbReference>
<protein>
    <recommendedName>
        <fullName evidence="6">Endonuclease/exonuclease/phosphatase domain-containing protein</fullName>
    </recommendedName>
</protein>
<dbReference type="GO" id="GO:0008081">
    <property type="term" value="F:phosphoric diester hydrolase activity"/>
    <property type="evidence" value="ECO:0007669"/>
    <property type="project" value="TreeGrafter"/>
</dbReference>
<keyword evidence="8" id="KW-1185">Reference proteome</keyword>
<comment type="similarity">
    <text evidence="1">Belongs to the DNA repair enzymes AP/ExoA family.</text>
</comment>
<name>A0A7J7G1R8_CAMSI</name>
<feature type="binding site" evidence="5">
    <location>
        <position position="19"/>
    </location>
    <ligand>
        <name>Mg(2+)</name>
        <dbReference type="ChEBI" id="CHEBI:18420"/>
        <label>1</label>
    </ligand>
</feature>
<dbReference type="GO" id="GO:0006284">
    <property type="term" value="P:base-excision repair"/>
    <property type="evidence" value="ECO:0007669"/>
    <property type="project" value="TreeGrafter"/>
</dbReference>
<sequence>MRGVLGPVNSFCMIFLSWNVRGLRRPEKRRKIKNLVRERKIDVLLLQETKRSKVDEMFLKSLWPWEELESMEVGAEGSVGGLLCLWNPQIFELKECCSNRNFVLLLEAEIWAAIIDCDGNKAPGPDGSEIRKKVHLVSWKEICLSKDQGRLGVRNLSQVNECLLIKWWWRYGKEDSALWKQVVCSKYGGLGGRWSPFLGESLPMSNLWKGALSVVAKNPDLRDFLLQNFKDGVDVSERPGRKSPVLLIWAHYSSGLKCHGPVSNLAECNARPMNHQRVQIQQIETLTRLLKATCPSSPKLPRLGNFGTIGEGHFVSTPARPIKDRPLLTMISSFDNIMRSYFVCSVSFGSVCGISVLARGRTVSVMSYGSFGSLVHIWCDGAHGIFWANFEPKIEWAPNVFYGGFEEVKCSLPHGKSHGEDGSSKPFMSEWEHDVVFGCPGTGSELGASAPLLCISVVTVKQAFGNHGLLAGYGVKPIRAGLGHDTLAYNTWVGPQGAPQVCREGFMDKVNLSPNHHTRTLPLRPGTSVGRVGTKFI</sequence>
<dbReference type="SUPFAM" id="SSF56219">
    <property type="entry name" value="DNase I-like"/>
    <property type="match status" value="1"/>
</dbReference>
<reference evidence="7 8" key="2">
    <citation type="submission" date="2020-07" db="EMBL/GenBank/DDBJ databases">
        <title>Genome assembly of wild tea tree DASZ reveals pedigree and selection history of tea varieties.</title>
        <authorList>
            <person name="Zhang W."/>
        </authorList>
    </citation>
    <scope>NUCLEOTIDE SEQUENCE [LARGE SCALE GENOMIC DNA]</scope>
    <source>
        <strain evidence="8">cv. G240</strain>
        <tissue evidence="7">Leaf</tissue>
    </source>
</reference>
<evidence type="ECO:0000256" key="1">
    <source>
        <dbReference type="ARBA" id="ARBA00007092"/>
    </source>
</evidence>
<organism evidence="7 8">
    <name type="scientific">Camellia sinensis</name>
    <name type="common">Tea plant</name>
    <name type="synonym">Thea sinensis</name>
    <dbReference type="NCBI Taxonomy" id="4442"/>
    <lineage>
        <taxon>Eukaryota</taxon>
        <taxon>Viridiplantae</taxon>
        <taxon>Streptophyta</taxon>
        <taxon>Embryophyta</taxon>
        <taxon>Tracheophyta</taxon>
        <taxon>Spermatophyta</taxon>
        <taxon>Magnoliopsida</taxon>
        <taxon>eudicotyledons</taxon>
        <taxon>Gunneridae</taxon>
        <taxon>Pentapetalae</taxon>
        <taxon>asterids</taxon>
        <taxon>Ericales</taxon>
        <taxon>Theaceae</taxon>
        <taxon>Camellia</taxon>
    </lineage>
</organism>